<dbReference type="InterPro" id="IPR023214">
    <property type="entry name" value="HAD_sf"/>
</dbReference>
<evidence type="ECO:0000313" key="2">
    <source>
        <dbReference type="EMBL" id="OWM83146.1"/>
    </source>
</evidence>
<evidence type="ECO:0000259" key="1">
    <source>
        <dbReference type="Pfam" id="PF00596"/>
    </source>
</evidence>
<dbReference type="InterPro" id="IPR001303">
    <property type="entry name" value="Aldolase_II/adducin_N"/>
</dbReference>
<gene>
    <name evidence="2" type="ORF">CDL15_Pgr011828</name>
</gene>
<comment type="caution">
    <text evidence="2">The sequence shown here is derived from an EMBL/GenBank/DDBJ whole genome shotgun (WGS) entry which is preliminary data.</text>
</comment>
<reference evidence="3" key="1">
    <citation type="journal article" date="2017" name="Plant J.">
        <title>The pomegranate (Punica granatum L.) genome and the genomics of punicalagin biosynthesis.</title>
        <authorList>
            <person name="Qin G."/>
            <person name="Xu C."/>
            <person name="Ming R."/>
            <person name="Tang H."/>
            <person name="Guyot R."/>
            <person name="Kramer E.M."/>
            <person name="Hu Y."/>
            <person name="Yi X."/>
            <person name="Qi Y."/>
            <person name="Xu X."/>
            <person name="Gao Z."/>
            <person name="Pan H."/>
            <person name="Jian J."/>
            <person name="Tian Y."/>
            <person name="Yue Z."/>
            <person name="Xu Y."/>
        </authorList>
    </citation>
    <scope>NUCLEOTIDE SEQUENCE [LARGE SCALE GENOMIC DNA]</scope>
    <source>
        <strain evidence="3">cv. Dabenzi</strain>
    </source>
</reference>
<protein>
    <recommendedName>
        <fullName evidence="1">Class II aldolase/adducin N-terminal domain-containing protein</fullName>
    </recommendedName>
</protein>
<evidence type="ECO:0000313" key="3">
    <source>
        <dbReference type="Proteomes" id="UP000197138"/>
    </source>
</evidence>
<dbReference type="Gene3D" id="3.40.225.10">
    <property type="entry name" value="Class II aldolase/adducin N-terminal domain"/>
    <property type="match status" value="1"/>
</dbReference>
<dbReference type="Pfam" id="PF00596">
    <property type="entry name" value="Aldolase_II"/>
    <property type="match status" value="1"/>
</dbReference>
<dbReference type="EMBL" id="MTKT01001935">
    <property type="protein sequence ID" value="OWM83146.1"/>
    <property type="molecule type" value="Genomic_DNA"/>
</dbReference>
<sequence length="339" mass="37802">MRALAAELCHQFYALGWMFGTGGSVAIKAHEDSVPRCHQLIVMSPSGILSLALISALQFVSDVKARRRVQKERMVPEDMYVLSSDGTVLSSPPPSGRTLISPSSAFEMHDAGAVIHSHGIESCLITMINPSLKEFRVMAHQKTTAVLVCNHGVYIWGKSWVSAKTQAESYHYLFDATFKLHQLGLGWSTPKHSRFTEALFVDHDMLEYSRHFLLLHLEGITFDDLPEALRKWHASGSKVYTYSSCRREAHRAIMGKYNSYGDLTKYFCGYYVAASSYSEILLTVGVDKPSDMLFVTNSLLEAADARAAGMEVIMIGQQESRDQLRKAHAFRTVGSLLEI</sequence>
<proteinExistence type="predicted"/>
<dbReference type="Proteomes" id="UP000197138">
    <property type="component" value="Unassembled WGS sequence"/>
</dbReference>
<dbReference type="SUPFAM" id="SSF53639">
    <property type="entry name" value="AraD/HMP-PK domain-like"/>
    <property type="match status" value="1"/>
</dbReference>
<dbReference type="PANTHER" id="PTHR10640:SF7">
    <property type="entry name" value="METHYLTHIORIBULOSE-1-PHOSPHATE DEHYDRATASE"/>
    <property type="match status" value="1"/>
</dbReference>
<dbReference type="Gene3D" id="3.40.50.1000">
    <property type="entry name" value="HAD superfamily/HAD-like"/>
    <property type="match status" value="1"/>
</dbReference>
<dbReference type="PANTHER" id="PTHR10640">
    <property type="entry name" value="METHYLTHIORIBULOSE-1-PHOSPHATE DEHYDRATASE"/>
    <property type="match status" value="1"/>
</dbReference>
<dbReference type="GO" id="GO:0019509">
    <property type="term" value="P:L-methionine salvage from methylthioadenosine"/>
    <property type="evidence" value="ECO:0007669"/>
    <property type="project" value="TreeGrafter"/>
</dbReference>
<dbReference type="InterPro" id="IPR036412">
    <property type="entry name" value="HAD-like_sf"/>
</dbReference>
<dbReference type="InterPro" id="IPR036409">
    <property type="entry name" value="Aldolase_II/adducin_N_sf"/>
</dbReference>
<dbReference type="GO" id="GO:0046570">
    <property type="term" value="F:methylthioribulose 1-phosphate dehydratase activity"/>
    <property type="evidence" value="ECO:0007669"/>
    <property type="project" value="TreeGrafter"/>
</dbReference>
<feature type="domain" description="Class II aldolase/adducin N-terminal" evidence="1">
    <location>
        <begin position="141"/>
        <end position="175"/>
    </location>
</feature>
<dbReference type="SUPFAM" id="SSF56784">
    <property type="entry name" value="HAD-like"/>
    <property type="match status" value="1"/>
</dbReference>
<organism evidence="2 3">
    <name type="scientific">Punica granatum</name>
    <name type="common">Pomegranate</name>
    <dbReference type="NCBI Taxonomy" id="22663"/>
    <lineage>
        <taxon>Eukaryota</taxon>
        <taxon>Viridiplantae</taxon>
        <taxon>Streptophyta</taxon>
        <taxon>Embryophyta</taxon>
        <taxon>Tracheophyta</taxon>
        <taxon>Spermatophyta</taxon>
        <taxon>Magnoliopsida</taxon>
        <taxon>eudicotyledons</taxon>
        <taxon>Gunneridae</taxon>
        <taxon>Pentapetalae</taxon>
        <taxon>rosids</taxon>
        <taxon>malvids</taxon>
        <taxon>Myrtales</taxon>
        <taxon>Lythraceae</taxon>
        <taxon>Punica</taxon>
    </lineage>
</organism>
<dbReference type="GO" id="GO:0005737">
    <property type="term" value="C:cytoplasm"/>
    <property type="evidence" value="ECO:0007669"/>
    <property type="project" value="TreeGrafter"/>
</dbReference>
<dbReference type="AlphaFoldDB" id="A0A218XEK7"/>
<accession>A0A218XEK7</accession>
<name>A0A218XEK7_PUNGR</name>